<feature type="domain" description="2OGFeDO JBP1/TET oxygenase" evidence="7">
    <location>
        <begin position="129"/>
        <end position="274"/>
    </location>
</feature>
<protein>
    <recommendedName>
        <fullName evidence="7">2OGFeDO JBP1/TET oxygenase domain-containing protein</fullName>
    </recommendedName>
</protein>
<name>A0A517TDB4_9PLAN</name>
<evidence type="ECO:0000259" key="7">
    <source>
        <dbReference type="Pfam" id="PF12851"/>
    </source>
</evidence>
<keyword evidence="5" id="KW-0408">Iron</keyword>
<evidence type="ECO:0000313" key="9">
    <source>
        <dbReference type="Proteomes" id="UP000319976"/>
    </source>
</evidence>
<evidence type="ECO:0000256" key="1">
    <source>
        <dbReference type="ARBA" id="ARBA00001954"/>
    </source>
</evidence>
<dbReference type="InterPro" id="IPR024779">
    <property type="entry name" value="2OGFeDO_JBP1/TET_oxygenase_dom"/>
</dbReference>
<dbReference type="Proteomes" id="UP000319976">
    <property type="component" value="Chromosome"/>
</dbReference>
<keyword evidence="2" id="KW-0479">Metal-binding</keyword>
<gene>
    <name evidence="8" type="ORF">V22_36310</name>
</gene>
<evidence type="ECO:0000256" key="4">
    <source>
        <dbReference type="ARBA" id="ARBA00023002"/>
    </source>
</evidence>
<dbReference type="AlphaFoldDB" id="A0A517TDB4"/>
<evidence type="ECO:0000256" key="5">
    <source>
        <dbReference type="ARBA" id="ARBA00023004"/>
    </source>
</evidence>
<dbReference type="GO" id="GO:0051213">
    <property type="term" value="F:dioxygenase activity"/>
    <property type="evidence" value="ECO:0007669"/>
    <property type="project" value="UniProtKB-KW"/>
</dbReference>
<evidence type="ECO:0000256" key="6">
    <source>
        <dbReference type="SAM" id="MobiDB-lite"/>
    </source>
</evidence>
<feature type="region of interest" description="Disordered" evidence="6">
    <location>
        <begin position="90"/>
        <end position="109"/>
    </location>
</feature>
<evidence type="ECO:0000256" key="3">
    <source>
        <dbReference type="ARBA" id="ARBA00022964"/>
    </source>
</evidence>
<sequence>MTQLNLSPELLSPYPTKRLLSSLTDEEAEKLIGKYVENRHYDRLFGNESIRVETKEGHLFTLVKEALPEALVEQSVEFLWDAARLTRERGTAAGGRSQETKRDGTLSPRFSSKPVHSGLLGYMERTVDQPICRLTAYTEKNLRKWSSLIPLIQEVHQAALRAEPLHYGLQHFPTTWTPEDYVIPKTYFSTVSVNRSFRTSVHRDKGDSTIGRSVIAGIRTTEFQGGFLVFPKYGIAVNIGHRDVLVMDAHQLHGNTQISGDPSGRFTLVCYLREKMSRCLPWIEEQEAYLSRWPGEPLFKQ</sequence>
<organism evidence="8 9">
    <name type="scientific">Calycomorphotria hydatis</name>
    <dbReference type="NCBI Taxonomy" id="2528027"/>
    <lineage>
        <taxon>Bacteria</taxon>
        <taxon>Pseudomonadati</taxon>
        <taxon>Planctomycetota</taxon>
        <taxon>Planctomycetia</taxon>
        <taxon>Planctomycetales</taxon>
        <taxon>Planctomycetaceae</taxon>
        <taxon>Calycomorphotria</taxon>
    </lineage>
</organism>
<reference evidence="8 9" key="1">
    <citation type="submission" date="2019-02" db="EMBL/GenBank/DDBJ databases">
        <title>Deep-cultivation of Planctomycetes and their phenomic and genomic characterization uncovers novel biology.</title>
        <authorList>
            <person name="Wiegand S."/>
            <person name="Jogler M."/>
            <person name="Boedeker C."/>
            <person name="Pinto D."/>
            <person name="Vollmers J."/>
            <person name="Rivas-Marin E."/>
            <person name="Kohn T."/>
            <person name="Peeters S.H."/>
            <person name="Heuer A."/>
            <person name="Rast P."/>
            <person name="Oberbeckmann S."/>
            <person name="Bunk B."/>
            <person name="Jeske O."/>
            <person name="Meyerdierks A."/>
            <person name="Storesund J.E."/>
            <person name="Kallscheuer N."/>
            <person name="Luecker S."/>
            <person name="Lage O.M."/>
            <person name="Pohl T."/>
            <person name="Merkel B.J."/>
            <person name="Hornburger P."/>
            <person name="Mueller R.-W."/>
            <person name="Bruemmer F."/>
            <person name="Labrenz M."/>
            <person name="Spormann A.M."/>
            <person name="Op den Camp H."/>
            <person name="Overmann J."/>
            <person name="Amann R."/>
            <person name="Jetten M.S.M."/>
            <person name="Mascher T."/>
            <person name="Medema M.H."/>
            <person name="Devos D.P."/>
            <person name="Kaster A.-K."/>
            <person name="Ovreas L."/>
            <person name="Rohde M."/>
            <person name="Galperin M.Y."/>
            <person name="Jogler C."/>
        </authorList>
    </citation>
    <scope>NUCLEOTIDE SEQUENCE [LARGE SCALE GENOMIC DNA]</scope>
    <source>
        <strain evidence="8 9">V22</strain>
    </source>
</reference>
<evidence type="ECO:0000313" key="8">
    <source>
        <dbReference type="EMBL" id="QDT66365.1"/>
    </source>
</evidence>
<dbReference type="GO" id="GO:0046872">
    <property type="term" value="F:metal ion binding"/>
    <property type="evidence" value="ECO:0007669"/>
    <property type="project" value="UniProtKB-KW"/>
</dbReference>
<dbReference type="EMBL" id="CP036316">
    <property type="protein sequence ID" value="QDT66365.1"/>
    <property type="molecule type" value="Genomic_DNA"/>
</dbReference>
<proteinExistence type="predicted"/>
<dbReference type="Pfam" id="PF12851">
    <property type="entry name" value="Tet_JBP"/>
    <property type="match status" value="1"/>
</dbReference>
<dbReference type="KEGG" id="chya:V22_36310"/>
<keyword evidence="3" id="KW-0223">Dioxygenase</keyword>
<keyword evidence="9" id="KW-1185">Reference proteome</keyword>
<accession>A0A517TDB4</accession>
<dbReference type="Gene3D" id="3.60.130.30">
    <property type="match status" value="1"/>
</dbReference>
<keyword evidence="4" id="KW-0560">Oxidoreductase</keyword>
<evidence type="ECO:0000256" key="2">
    <source>
        <dbReference type="ARBA" id="ARBA00022723"/>
    </source>
</evidence>
<comment type="cofactor">
    <cofactor evidence="1">
        <name>Fe(2+)</name>
        <dbReference type="ChEBI" id="CHEBI:29033"/>
    </cofactor>
</comment>